<reference evidence="1 2" key="1">
    <citation type="journal article" date="2011" name="J. Bacteriol.">
        <title>Genome sequence of Halorhabdus tiamatea, the first archaeon isolated from a deep-sea anoxic brine lake.</title>
        <authorList>
            <person name="Antunes A."/>
            <person name="Alam I."/>
            <person name="Bajic V.B."/>
            <person name="Stingl U."/>
        </authorList>
    </citation>
    <scope>NUCLEOTIDE SEQUENCE [LARGE SCALE GENOMIC DNA]</scope>
    <source>
        <strain evidence="1 2">SARL4B</strain>
    </source>
</reference>
<accession>U2E053</accession>
<evidence type="ECO:0008006" key="3">
    <source>
        <dbReference type="Google" id="ProtNLM"/>
    </source>
</evidence>
<gene>
    <name evidence="1" type="ORF">HLRTI_002627</name>
</gene>
<reference evidence="1 2" key="2">
    <citation type="journal article" date="2013" name="PLoS ONE">
        <title>INDIGO - INtegrated Data Warehouse of MIcrobial GenOmes with Examples from the Red Sea Extremophiles.</title>
        <authorList>
            <person name="Alam I."/>
            <person name="Antunes A."/>
            <person name="Kamau A.A."/>
            <person name="Ba Alawi W."/>
            <person name="Kalkatawi M."/>
            <person name="Stingl U."/>
            <person name="Bajic V.B."/>
        </authorList>
    </citation>
    <scope>NUCLEOTIDE SEQUENCE [LARGE SCALE GENOMIC DNA]</scope>
    <source>
        <strain evidence="1 2">SARL4B</strain>
    </source>
</reference>
<evidence type="ECO:0000313" key="1">
    <source>
        <dbReference type="EMBL" id="ERJ05396.1"/>
    </source>
</evidence>
<evidence type="ECO:0000313" key="2">
    <source>
        <dbReference type="Proteomes" id="UP000003861"/>
    </source>
</evidence>
<dbReference type="EMBL" id="AFNT02000034">
    <property type="protein sequence ID" value="ERJ05396.1"/>
    <property type="molecule type" value="Genomic_DNA"/>
</dbReference>
<dbReference type="Gene3D" id="3.40.720.10">
    <property type="entry name" value="Alkaline Phosphatase, subunit A"/>
    <property type="match status" value="1"/>
</dbReference>
<dbReference type="Proteomes" id="UP000003861">
    <property type="component" value="Unassembled WGS sequence"/>
</dbReference>
<dbReference type="AlphaFoldDB" id="U2E053"/>
<name>U2E053_9EURY</name>
<organism evidence="1 2">
    <name type="scientific">Halorhabdus tiamatea SARL4B</name>
    <dbReference type="NCBI Taxonomy" id="1033806"/>
    <lineage>
        <taxon>Archaea</taxon>
        <taxon>Methanobacteriati</taxon>
        <taxon>Methanobacteriota</taxon>
        <taxon>Stenosarchaea group</taxon>
        <taxon>Halobacteria</taxon>
        <taxon>Halobacteriales</taxon>
        <taxon>Haloarculaceae</taxon>
        <taxon>Halorhabdus</taxon>
    </lineage>
</organism>
<proteinExistence type="predicted"/>
<comment type="caution">
    <text evidence="1">The sequence shown here is derived from an EMBL/GenBank/DDBJ whole genome shotgun (WGS) entry which is preliminary data.</text>
</comment>
<protein>
    <recommendedName>
        <fullName evidence="3">Sulfatase N-terminal domain-containing protein</fullName>
    </recommendedName>
</protein>
<dbReference type="InterPro" id="IPR017850">
    <property type="entry name" value="Alkaline_phosphatase_core_sf"/>
</dbReference>
<sequence>MISDRYNLKNLLGVVSNPIKLLTELRNLKTLTELKFNNYVTKNHFEKKYGSGINIMQKDWDNLIILDACRYDIFKKHNIFSGELSRVVSPGGHSKEFYEKGFPNSPYHDSVMVTANPYTSVVAQDYFHDIVTTYTGERIIESNSRVESVSNNGKVIEAGHVNNVHPKRVNEISIDQYEKNPNKRLIIHYLQPHDPYFGTKAKELRNKFRKQGFEFSYWTDHSSIEDDKNVVNGLMTLATRGYISDDVLKEVYEENLKFVLEYVADIVDELSGKTVITSDHGELLGEKVAGKQFFHYEGIYSSELRHVPWLSIEGDKRRQITKEGPQSHDKIDDKAVDEHLQMLGYK</sequence>
<dbReference type="SUPFAM" id="SSF53649">
    <property type="entry name" value="Alkaline phosphatase-like"/>
    <property type="match status" value="1"/>
</dbReference>